<dbReference type="RefSeq" id="WP_258937629.1">
    <property type="nucleotide sequence ID" value="NZ_JANBBF010000012.1"/>
</dbReference>
<proteinExistence type="predicted"/>
<evidence type="ECO:0000256" key="1">
    <source>
        <dbReference type="SAM" id="MobiDB-lite"/>
    </source>
</evidence>
<name>A0ABW6G0Y6_9PSEU</name>
<protein>
    <submittedName>
        <fullName evidence="2">Uncharacterized protein</fullName>
    </submittedName>
</protein>
<dbReference type="Proteomes" id="UP001598673">
    <property type="component" value="Unassembled WGS sequence"/>
</dbReference>
<reference evidence="2 3" key="1">
    <citation type="submission" date="2024-09" db="EMBL/GenBank/DDBJ databases">
        <title>The Natural Products Discovery Center: Release of the First 8490 Sequenced Strains for Exploring Actinobacteria Biosynthetic Diversity.</title>
        <authorList>
            <person name="Kalkreuter E."/>
            <person name="Kautsar S.A."/>
            <person name="Yang D."/>
            <person name="Bader C.D."/>
            <person name="Teijaro C.N."/>
            <person name="Fluegel L."/>
            <person name="Davis C.M."/>
            <person name="Simpson J.R."/>
            <person name="Lauterbach L."/>
            <person name="Steele A.D."/>
            <person name="Gui C."/>
            <person name="Meng S."/>
            <person name="Li G."/>
            <person name="Viehrig K."/>
            <person name="Ye F."/>
            <person name="Su P."/>
            <person name="Kiefer A.F."/>
            <person name="Nichols A."/>
            <person name="Cepeda A.J."/>
            <person name="Yan W."/>
            <person name="Fan B."/>
            <person name="Jiang Y."/>
            <person name="Adhikari A."/>
            <person name="Zheng C.-J."/>
            <person name="Schuster L."/>
            <person name="Cowan T.M."/>
            <person name="Smanski M.J."/>
            <person name="Chevrette M.G."/>
            <person name="De Carvalho L.P.S."/>
            <person name="Shen B."/>
        </authorList>
    </citation>
    <scope>NUCLEOTIDE SEQUENCE [LARGE SCALE GENOMIC DNA]</scope>
    <source>
        <strain evidence="2 3">NPDC060353</strain>
    </source>
</reference>
<dbReference type="EMBL" id="JBHXCV010000003">
    <property type="protein sequence ID" value="MFD6792855.1"/>
    <property type="molecule type" value="Genomic_DNA"/>
</dbReference>
<organism evidence="2 3">
    <name type="scientific">Prauserella salsuginis</name>
    <dbReference type="NCBI Taxonomy" id="387889"/>
    <lineage>
        <taxon>Bacteria</taxon>
        <taxon>Bacillati</taxon>
        <taxon>Actinomycetota</taxon>
        <taxon>Actinomycetes</taxon>
        <taxon>Pseudonocardiales</taxon>
        <taxon>Pseudonocardiaceae</taxon>
        <taxon>Prauserella</taxon>
        <taxon>Prauserella salsuginis group</taxon>
    </lineage>
</organism>
<keyword evidence="3" id="KW-1185">Reference proteome</keyword>
<dbReference type="SUPFAM" id="SSF52777">
    <property type="entry name" value="CoA-dependent acyltransferases"/>
    <property type="match status" value="1"/>
</dbReference>
<evidence type="ECO:0000313" key="3">
    <source>
        <dbReference type="Proteomes" id="UP001598673"/>
    </source>
</evidence>
<feature type="region of interest" description="Disordered" evidence="1">
    <location>
        <begin position="50"/>
        <end position="84"/>
    </location>
</feature>
<gene>
    <name evidence="2" type="ORF">ACFWGY_05920</name>
</gene>
<evidence type="ECO:0000313" key="2">
    <source>
        <dbReference type="EMBL" id="MFD6792855.1"/>
    </source>
</evidence>
<accession>A0ABW6G0Y6</accession>
<sequence>MDTERADTTHLDGVNLGIAAQTGRRLVVLAIKEAHRLSMRELYTTIRNHTHCRHPHPVPLPRPQLDQPHSPRKRPGPLPMRQGA</sequence>
<comment type="caution">
    <text evidence="2">The sequence shown here is derived from an EMBL/GenBank/DDBJ whole genome shotgun (WGS) entry which is preliminary data.</text>
</comment>